<evidence type="ECO:0000313" key="3">
    <source>
        <dbReference type="Proteomes" id="UP000265509"/>
    </source>
</evidence>
<feature type="transmembrane region" description="Helical" evidence="1">
    <location>
        <begin position="51"/>
        <end position="74"/>
    </location>
</feature>
<evidence type="ECO:0000313" key="2">
    <source>
        <dbReference type="EMBL" id="RLQ21748.1"/>
    </source>
</evidence>
<dbReference type="EMBL" id="QRAN01000010">
    <property type="protein sequence ID" value="RLQ21748.1"/>
    <property type="molecule type" value="Genomic_DNA"/>
</dbReference>
<proteinExistence type="predicted"/>
<sequence length="87" mass="9451">MQLEVVQWMQKSVFMSVAFVMLMPNASYAMVWGESTWGSLWGAGLASSPLAVPVFGVGGLLVLVALVALTPLSTRARRLLKLKRKNS</sequence>
<comment type="caution">
    <text evidence="2">The sequence shown here is derived from an EMBL/GenBank/DDBJ whole genome shotgun (WGS) entry which is preliminary data.</text>
</comment>
<gene>
    <name evidence="2" type="ORF">DWB85_10690</name>
</gene>
<keyword evidence="1" id="KW-0472">Membrane</keyword>
<feature type="transmembrane region" description="Helical" evidence="1">
    <location>
        <begin position="12"/>
        <end position="31"/>
    </location>
</feature>
<keyword evidence="1" id="KW-1133">Transmembrane helix</keyword>
<accession>A0A3L7DVZ3</accession>
<reference evidence="2 3" key="1">
    <citation type="submission" date="2018-07" db="EMBL/GenBank/DDBJ databases">
        <title>Halioglobus sp. genome submission.</title>
        <authorList>
            <person name="Ye M.-Q."/>
            <person name="Du Z.-J."/>
        </authorList>
    </citation>
    <scope>NUCLEOTIDE SEQUENCE [LARGE SCALE GENOMIC DNA]</scope>
    <source>
        <strain evidence="2 3">U0301</strain>
    </source>
</reference>
<dbReference type="Proteomes" id="UP000265509">
    <property type="component" value="Unassembled WGS sequence"/>
</dbReference>
<protein>
    <submittedName>
        <fullName evidence="2">Uncharacterized protein</fullName>
    </submittedName>
</protein>
<organism evidence="2 3">
    <name type="scientific">Seongchinamella sediminis</name>
    <dbReference type="NCBI Taxonomy" id="2283635"/>
    <lineage>
        <taxon>Bacteria</taxon>
        <taxon>Pseudomonadati</taxon>
        <taxon>Pseudomonadota</taxon>
        <taxon>Gammaproteobacteria</taxon>
        <taxon>Cellvibrionales</taxon>
        <taxon>Halieaceae</taxon>
        <taxon>Seongchinamella</taxon>
    </lineage>
</organism>
<dbReference type="AlphaFoldDB" id="A0A3L7DVZ3"/>
<name>A0A3L7DVZ3_9GAMM</name>
<evidence type="ECO:0000256" key="1">
    <source>
        <dbReference type="SAM" id="Phobius"/>
    </source>
</evidence>
<keyword evidence="3" id="KW-1185">Reference proteome</keyword>
<keyword evidence="1" id="KW-0812">Transmembrane</keyword>